<keyword evidence="2" id="KW-1133">Transmembrane helix</keyword>
<gene>
    <name evidence="4" type="ORF">H8876_03595</name>
</gene>
<comment type="caution">
    <text evidence="4">The sequence shown here is derived from an EMBL/GenBank/DDBJ whole genome shotgun (WGS) entry which is preliminary data.</text>
</comment>
<feature type="compositionally biased region" description="Polar residues" evidence="1">
    <location>
        <begin position="62"/>
        <end position="73"/>
    </location>
</feature>
<feature type="signal peptide" evidence="3">
    <location>
        <begin position="1"/>
        <end position="30"/>
    </location>
</feature>
<dbReference type="Proteomes" id="UP000644115">
    <property type="component" value="Unassembled WGS sequence"/>
</dbReference>
<proteinExistence type="predicted"/>
<evidence type="ECO:0000256" key="1">
    <source>
        <dbReference type="SAM" id="MobiDB-lite"/>
    </source>
</evidence>
<organism evidence="4 5">
    <name type="scientific">Lentihominibacter faecis</name>
    <dbReference type="NCBI Taxonomy" id="2764712"/>
    <lineage>
        <taxon>Bacteria</taxon>
        <taxon>Bacillati</taxon>
        <taxon>Bacillota</taxon>
        <taxon>Clostridia</taxon>
        <taxon>Peptostreptococcales</taxon>
        <taxon>Anaerovoracaceae</taxon>
        <taxon>Lentihominibacter</taxon>
    </lineage>
</organism>
<keyword evidence="5" id="KW-1185">Reference proteome</keyword>
<accession>A0A923NAC9</accession>
<reference evidence="4" key="1">
    <citation type="submission" date="2020-08" db="EMBL/GenBank/DDBJ databases">
        <authorList>
            <person name="Liu C."/>
            <person name="Sun Q."/>
        </authorList>
    </citation>
    <scope>NUCLEOTIDE SEQUENCE</scope>
    <source>
        <strain evidence="4">BX16</strain>
    </source>
</reference>
<evidence type="ECO:0000256" key="3">
    <source>
        <dbReference type="SAM" id="SignalP"/>
    </source>
</evidence>
<feature type="chain" id="PRO_5037344456" description="LPXTG cell wall anchor domain-containing protein" evidence="3">
    <location>
        <begin position="31"/>
        <end position="318"/>
    </location>
</feature>
<keyword evidence="2" id="KW-0812">Transmembrane</keyword>
<sequence>MKMVKGKRTVLALLLALCMIVMLLPATVFAEGENEAAEATNNPSGEEVIAGGTTNGGAGDQTVGSATTDTANKPVNGGTDKPEGIVVKGASDTPGGPNKTVNTTVRNNFTDCLVTDAINVTVGQDYIIDFTKEDNLSYALRSMADLNKTKYYKFANSDQNSLIETENPDEALLKIVGHKDKNKAVMTLVQRIDKDMSFDLNFMRTQYTGSKLTYTGETMDKETGTIVINEIRDDYYTRYHFNCKLNLIAVTEEIASEPANTDQGKDNNIAAKTESKGKKADSSAKTGDDANPVLWAGILLLAAAGAGTAVFYRRKADH</sequence>
<dbReference type="RefSeq" id="WP_249286560.1">
    <property type="nucleotide sequence ID" value="NZ_JACRWC010000048.1"/>
</dbReference>
<feature type="region of interest" description="Disordered" evidence="1">
    <location>
        <begin position="258"/>
        <end position="286"/>
    </location>
</feature>
<protein>
    <recommendedName>
        <fullName evidence="6">LPXTG cell wall anchor domain-containing protein</fullName>
    </recommendedName>
</protein>
<feature type="region of interest" description="Disordered" evidence="1">
    <location>
        <begin position="37"/>
        <end position="102"/>
    </location>
</feature>
<evidence type="ECO:0000313" key="4">
    <source>
        <dbReference type="EMBL" id="MBC5999083.1"/>
    </source>
</evidence>
<evidence type="ECO:0008006" key="6">
    <source>
        <dbReference type="Google" id="ProtNLM"/>
    </source>
</evidence>
<evidence type="ECO:0000256" key="2">
    <source>
        <dbReference type="SAM" id="Phobius"/>
    </source>
</evidence>
<dbReference type="EMBL" id="JACRWC010000048">
    <property type="protein sequence ID" value="MBC5999083.1"/>
    <property type="molecule type" value="Genomic_DNA"/>
</dbReference>
<keyword evidence="3" id="KW-0732">Signal</keyword>
<feature type="transmembrane region" description="Helical" evidence="2">
    <location>
        <begin position="293"/>
        <end position="312"/>
    </location>
</feature>
<dbReference type="AlphaFoldDB" id="A0A923NAC9"/>
<keyword evidence="2" id="KW-0472">Membrane</keyword>
<feature type="compositionally biased region" description="Basic and acidic residues" evidence="1">
    <location>
        <begin position="273"/>
        <end position="286"/>
    </location>
</feature>
<name>A0A923NAC9_9FIRM</name>
<evidence type="ECO:0000313" key="5">
    <source>
        <dbReference type="Proteomes" id="UP000644115"/>
    </source>
</evidence>